<accession>A0AAW1R3L8</accession>
<evidence type="ECO:0000313" key="3">
    <source>
        <dbReference type="Proteomes" id="UP001445335"/>
    </source>
</evidence>
<dbReference type="Proteomes" id="UP001445335">
    <property type="component" value="Unassembled WGS sequence"/>
</dbReference>
<protein>
    <submittedName>
        <fullName evidence="2">Uncharacterized protein</fullName>
    </submittedName>
</protein>
<keyword evidence="3" id="KW-1185">Reference proteome</keyword>
<keyword evidence="1" id="KW-0472">Membrane</keyword>
<reference evidence="2 3" key="1">
    <citation type="journal article" date="2024" name="Nat. Commun.">
        <title>Phylogenomics reveals the evolutionary origins of lichenization in chlorophyte algae.</title>
        <authorList>
            <person name="Puginier C."/>
            <person name="Libourel C."/>
            <person name="Otte J."/>
            <person name="Skaloud P."/>
            <person name="Haon M."/>
            <person name="Grisel S."/>
            <person name="Petersen M."/>
            <person name="Berrin J.G."/>
            <person name="Delaux P.M."/>
            <person name="Dal Grande F."/>
            <person name="Keller J."/>
        </authorList>
    </citation>
    <scope>NUCLEOTIDE SEQUENCE [LARGE SCALE GENOMIC DNA]</scope>
    <source>
        <strain evidence="2 3">SAG 245.80</strain>
    </source>
</reference>
<keyword evidence="1" id="KW-1133">Transmembrane helix</keyword>
<gene>
    <name evidence="2" type="ORF">WJX81_006225</name>
</gene>
<sequence>MPPRARHWQQWAGPHEFLIQKGSPAGKGRWVGSERRSWRMVLLLVIAAFSFIGFFYGARSYASVPCPLEYKRLSVEDVEGGAMPYIYGGRPERCAQCDADEPVAQQCQFGVAGFGICGWMRDKLIKGYLSRGVTEILTFTPCDMWPLVAGRTLFFTGDSQTQDFMRGSHCFFYPFTDLGWHKLDANGSSAGPREKGFIWHSAPGCVHLPANTRFCFHRCDTASCMVQEVIPMLVRGGHRHDYLIMNFGLHFTEDYKGELQTMIEETQALRATGDFPALLWKDIPPQHFETIFGEYPAHKPKPPFTCYPVGLAHEPAPGKEKWRLRPDHTLEVLYPEFQEVVEGGWRNKIANGVMRSAGVPLVETWNETLPLWEFHRDNGAGLECTHYCFPSAPQLWTYTLFDTLRRQASAEASPALQA</sequence>
<evidence type="ECO:0000313" key="2">
    <source>
        <dbReference type="EMBL" id="KAK9828115.1"/>
    </source>
</evidence>
<evidence type="ECO:0000256" key="1">
    <source>
        <dbReference type="SAM" id="Phobius"/>
    </source>
</evidence>
<feature type="transmembrane region" description="Helical" evidence="1">
    <location>
        <begin position="37"/>
        <end position="58"/>
    </location>
</feature>
<comment type="caution">
    <text evidence="2">The sequence shown here is derived from an EMBL/GenBank/DDBJ whole genome shotgun (WGS) entry which is preliminary data.</text>
</comment>
<dbReference type="AlphaFoldDB" id="A0AAW1R3L8"/>
<dbReference type="EMBL" id="JALJOU010000052">
    <property type="protein sequence ID" value="KAK9828115.1"/>
    <property type="molecule type" value="Genomic_DNA"/>
</dbReference>
<keyword evidence="1" id="KW-0812">Transmembrane</keyword>
<proteinExistence type="predicted"/>
<name>A0AAW1R3L8_9CHLO</name>
<organism evidence="2 3">
    <name type="scientific">Elliptochloris bilobata</name>
    <dbReference type="NCBI Taxonomy" id="381761"/>
    <lineage>
        <taxon>Eukaryota</taxon>
        <taxon>Viridiplantae</taxon>
        <taxon>Chlorophyta</taxon>
        <taxon>core chlorophytes</taxon>
        <taxon>Trebouxiophyceae</taxon>
        <taxon>Trebouxiophyceae incertae sedis</taxon>
        <taxon>Elliptochloris clade</taxon>
        <taxon>Elliptochloris</taxon>
    </lineage>
</organism>